<evidence type="ECO:0000313" key="2">
    <source>
        <dbReference type="Proteomes" id="UP001196413"/>
    </source>
</evidence>
<keyword evidence="2" id="KW-1185">Reference proteome</keyword>
<accession>A0AAD5R5B4</accession>
<sequence length="85" mass="9345">MNGYDHPAGSFAMMISTCLVMLEKWVFGAAKLLEMASASLSPATTVFLVSLSYDESQTRAYKCSHGPVEVMRPSLIYLHSVNAFH</sequence>
<reference evidence="1" key="1">
    <citation type="submission" date="2021-06" db="EMBL/GenBank/DDBJ databases">
        <title>Parelaphostrongylus tenuis whole genome reference sequence.</title>
        <authorList>
            <person name="Garwood T.J."/>
            <person name="Larsen P.A."/>
            <person name="Fountain-Jones N.M."/>
            <person name="Garbe J.R."/>
            <person name="Macchietto M.G."/>
            <person name="Kania S.A."/>
            <person name="Gerhold R.W."/>
            <person name="Richards J.E."/>
            <person name="Wolf T.M."/>
        </authorList>
    </citation>
    <scope>NUCLEOTIDE SEQUENCE</scope>
    <source>
        <strain evidence="1">MNPRO001-30</strain>
        <tissue evidence="1">Meninges</tissue>
    </source>
</reference>
<gene>
    <name evidence="1" type="ORF">KIN20_031277</name>
</gene>
<dbReference type="AlphaFoldDB" id="A0AAD5R5B4"/>
<proteinExistence type="predicted"/>
<name>A0AAD5R5B4_PARTN</name>
<dbReference type="EMBL" id="JAHQIW010006666">
    <property type="protein sequence ID" value="KAJ1369731.1"/>
    <property type="molecule type" value="Genomic_DNA"/>
</dbReference>
<comment type="caution">
    <text evidence="1">The sequence shown here is derived from an EMBL/GenBank/DDBJ whole genome shotgun (WGS) entry which is preliminary data.</text>
</comment>
<protein>
    <submittedName>
        <fullName evidence="1">Uncharacterized protein</fullName>
    </submittedName>
</protein>
<evidence type="ECO:0000313" key="1">
    <source>
        <dbReference type="EMBL" id="KAJ1369731.1"/>
    </source>
</evidence>
<dbReference type="Proteomes" id="UP001196413">
    <property type="component" value="Unassembled WGS sequence"/>
</dbReference>
<organism evidence="1 2">
    <name type="scientific">Parelaphostrongylus tenuis</name>
    <name type="common">Meningeal worm</name>
    <dbReference type="NCBI Taxonomy" id="148309"/>
    <lineage>
        <taxon>Eukaryota</taxon>
        <taxon>Metazoa</taxon>
        <taxon>Ecdysozoa</taxon>
        <taxon>Nematoda</taxon>
        <taxon>Chromadorea</taxon>
        <taxon>Rhabditida</taxon>
        <taxon>Rhabditina</taxon>
        <taxon>Rhabditomorpha</taxon>
        <taxon>Strongyloidea</taxon>
        <taxon>Metastrongylidae</taxon>
        <taxon>Parelaphostrongylus</taxon>
    </lineage>
</organism>